<dbReference type="SUPFAM" id="SSF51735">
    <property type="entry name" value="NAD(P)-binding Rossmann-fold domains"/>
    <property type="match status" value="1"/>
</dbReference>
<dbReference type="PANTHER" id="PTHR48079">
    <property type="entry name" value="PROTEIN YEEZ"/>
    <property type="match status" value="1"/>
</dbReference>
<dbReference type="InterPro" id="IPR036291">
    <property type="entry name" value="NAD(P)-bd_dom_sf"/>
</dbReference>
<proteinExistence type="predicted"/>
<dbReference type="Proteomes" id="UP001501126">
    <property type="component" value="Unassembled WGS sequence"/>
</dbReference>
<gene>
    <name evidence="2" type="ORF">GCM10009118_26180</name>
</gene>
<feature type="domain" description="NAD-dependent epimerase/dehydratase" evidence="1">
    <location>
        <begin position="13"/>
        <end position="242"/>
    </location>
</feature>
<keyword evidence="3" id="KW-1185">Reference proteome</keyword>
<dbReference type="InterPro" id="IPR001509">
    <property type="entry name" value="Epimerase_deHydtase"/>
</dbReference>
<evidence type="ECO:0000313" key="2">
    <source>
        <dbReference type="EMBL" id="GAA0876208.1"/>
    </source>
</evidence>
<sequence>MKAIKDYLREMDLVSGSTGLLGMHVLYDLTAKGRHVRALFRNKNKISLVRGLFEFYDPENVEEKWSLIEWFECDILDVFQLEKAFEGISDVYHCAATVSFRRREFSSMITTNRYGTANMVNLSIDHNVRKFCHVSSTAAVGKSVRNQSKDVVETDKWEQNPDTTGYAVSKYLSEKEVWRGIEEGLNAVIVNPCVILGPGDWNESSLTIFRAIHKGLRFYPPGANAIVDVRDVSKRMLAIMDSEISSERFLIIGENITYKKLFDTIADALGKKKPTIRVNKLLMGISWRLAAFFSFITGKPTALTKQSTKSAFSVTRYSSEKIDNWIPTKYYNVKESVDNSVQFSFFFVKS</sequence>
<protein>
    <submittedName>
        <fullName evidence="2">NAD-dependent epimerase/dehydratase family protein</fullName>
    </submittedName>
</protein>
<evidence type="ECO:0000313" key="3">
    <source>
        <dbReference type="Proteomes" id="UP001501126"/>
    </source>
</evidence>
<name>A0ABN1MSB7_9FLAO</name>
<dbReference type="RefSeq" id="WP_343788563.1">
    <property type="nucleotide sequence ID" value="NZ_BAAAFH010000022.1"/>
</dbReference>
<accession>A0ABN1MSB7</accession>
<evidence type="ECO:0000259" key="1">
    <source>
        <dbReference type="Pfam" id="PF01370"/>
    </source>
</evidence>
<dbReference type="InterPro" id="IPR051783">
    <property type="entry name" value="NAD(P)-dependent_oxidoreduct"/>
</dbReference>
<organism evidence="2 3">
    <name type="scientific">Wandonia haliotis</name>
    <dbReference type="NCBI Taxonomy" id="574963"/>
    <lineage>
        <taxon>Bacteria</taxon>
        <taxon>Pseudomonadati</taxon>
        <taxon>Bacteroidota</taxon>
        <taxon>Flavobacteriia</taxon>
        <taxon>Flavobacteriales</taxon>
        <taxon>Crocinitomicaceae</taxon>
        <taxon>Wandonia</taxon>
    </lineage>
</organism>
<dbReference type="Gene3D" id="3.40.50.720">
    <property type="entry name" value="NAD(P)-binding Rossmann-like Domain"/>
    <property type="match status" value="1"/>
</dbReference>
<comment type="caution">
    <text evidence="2">The sequence shown here is derived from an EMBL/GenBank/DDBJ whole genome shotgun (WGS) entry which is preliminary data.</text>
</comment>
<dbReference type="EMBL" id="BAAAFH010000022">
    <property type="protein sequence ID" value="GAA0876208.1"/>
    <property type="molecule type" value="Genomic_DNA"/>
</dbReference>
<dbReference type="PANTHER" id="PTHR48079:SF6">
    <property type="entry name" value="NAD(P)-BINDING DOMAIN-CONTAINING PROTEIN-RELATED"/>
    <property type="match status" value="1"/>
</dbReference>
<reference evidence="2 3" key="1">
    <citation type="journal article" date="2019" name="Int. J. Syst. Evol. Microbiol.">
        <title>The Global Catalogue of Microorganisms (GCM) 10K type strain sequencing project: providing services to taxonomists for standard genome sequencing and annotation.</title>
        <authorList>
            <consortium name="The Broad Institute Genomics Platform"/>
            <consortium name="The Broad Institute Genome Sequencing Center for Infectious Disease"/>
            <person name="Wu L."/>
            <person name="Ma J."/>
        </authorList>
    </citation>
    <scope>NUCLEOTIDE SEQUENCE [LARGE SCALE GENOMIC DNA]</scope>
    <source>
        <strain evidence="2 3">JCM 16083</strain>
    </source>
</reference>
<dbReference type="Pfam" id="PF01370">
    <property type="entry name" value="Epimerase"/>
    <property type="match status" value="1"/>
</dbReference>